<dbReference type="InterPro" id="IPR039013">
    <property type="entry name" value="YgiF"/>
</dbReference>
<gene>
    <name evidence="2" type="ORF">L3081_07015</name>
</gene>
<dbReference type="Proteomes" id="UP001139646">
    <property type="component" value="Unassembled WGS sequence"/>
</dbReference>
<reference evidence="2" key="1">
    <citation type="submission" date="2022-01" db="EMBL/GenBank/DDBJ databases">
        <title>Colwellia maritima, isolated from seawater.</title>
        <authorList>
            <person name="Kristyanto S."/>
            <person name="Jung J."/>
            <person name="Jeon C.O."/>
        </authorList>
    </citation>
    <scope>NUCLEOTIDE SEQUENCE</scope>
    <source>
        <strain evidence="2">MSW7</strain>
    </source>
</reference>
<dbReference type="PANTHER" id="PTHR39569:SF1">
    <property type="entry name" value="INORGANIC TRIPHOSPHATASE"/>
    <property type="match status" value="1"/>
</dbReference>
<dbReference type="EMBL" id="JAKKSL010000001">
    <property type="protein sequence ID" value="MCI2283186.1"/>
    <property type="molecule type" value="Genomic_DNA"/>
</dbReference>
<protein>
    <submittedName>
        <fullName evidence="2">CYTH domain-containing protein</fullName>
    </submittedName>
</protein>
<dbReference type="SUPFAM" id="SSF55154">
    <property type="entry name" value="CYTH-like phosphatases"/>
    <property type="match status" value="1"/>
</dbReference>
<dbReference type="InterPro" id="IPR033469">
    <property type="entry name" value="CYTH-like_dom_sf"/>
</dbReference>
<proteinExistence type="predicted"/>
<dbReference type="CDD" id="cd07756">
    <property type="entry name" value="CYTH-like_Pase_CHAD"/>
    <property type="match status" value="1"/>
</dbReference>
<dbReference type="Gene3D" id="2.40.320.10">
    <property type="entry name" value="Hypothetical Protein Pfu-838710-001"/>
    <property type="match status" value="1"/>
</dbReference>
<dbReference type="InterPro" id="IPR023577">
    <property type="entry name" value="CYTH_domain"/>
</dbReference>
<evidence type="ECO:0000313" key="2">
    <source>
        <dbReference type="EMBL" id="MCI2283186.1"/>
    </source>
</evidence>
<sequence length="191" mass="22070">MNTEIELKYQLSESNDENSSVVEAITNMLTTQNCVFDMHQYKLINDYYDNDNLDLRKMDFGLRIRTNALKTQEQHFEQTIKTAGKVIDGLHKRPEYNVDIQSNTLSLALFPENIWPENTNVEQLQQSLHVIFSTDFLRQTWLIHQGGNILELALDLGEIYTAQGKSTLPINEIEIELVSGDEQALFFRQSN</sequence>
<feature type="domain" description="CYTH" evidence="1">
    <location>
        <begin position="2"/>
        <end position="191"/>
    </location>
</feature>
<dbReference type="PROSITE" id="PS51707">
    <property type="entry name" value="CYTH"/>
    <property type="match status" value="1"/>
</dbReference>
<keyword evidence="3" id="KW-1185">Reference proteome</keyword>
<evidence type="ECO:0000313" key="3">
    <source>
        <dbReference type="Proteomes" id="UP001139646"/>
    </source>
</evidence>
<accession>A0ABS9WZ30</accession>
<evidence type="ECO:0000259" key="1">
    <source>
        <dbReference type="PROSITE" id="PS51707"/>
    </source>
</evidence>
<dbReference type="PANTHER" id="PTHR39569">
    <property type="entry name" value="INORGANIC TRIPHOSPHATASE"/>
    <property type="match status" value="1"/>
</dbReference>
<name>A0ABS9WZ30_9GAMM</name>
<dbReference type="SMART" id="SM01118">
    <property type="entry name" value="CYTH"/>
    <property type="match status" value="1"/>
</dbReference>
<organism evidence="2 3">
    <name type="scientific">Colwellia maritima</name>
    <dbReference type="NCBI Taxonomy" id="2912588"/>
    <lineage>
        <taxon>Bacteria</taxon>
        <taxon>Pseudomonadati</taxon>
        <taxon>Pseudomonadota</taxon>
        <taxon>Gammaproteobacteria</taxon>
        <taxon>Alteromonadales</taxon>
        <taxon>Colwelliaceae</taxon>
        <taxon>Colwellia</taxon>
    </lineage>
</organism>
<comment type="caution">
    <text evidence="2">The sequence shown here is derived from an EMBL/GenBank/DDBJ whole genome shotgun (WGS) entry which is preliminary data.</text>
</comment>
<dbReference type="Pfam" id="PF01928">
    <property type="entry name" value="CYTH"/>
    <property type="match status" value="1"/>
</dbReference>
<dbReference type="RefSeq" id="WP_242284433.1">
    <property type="nucleotide sequence ID" value="NZ_JAKKSL010000001.1"/>
</dbReference>